<sequence>MSQAHRICPGVINGAREMLN</sequence>
<proteinExistence type="predicted"/>
<reference evidence="1" key="1">
    <citation type="submission" date="2014-11" db="EMBL/GenBank/DDBJ databases">
        <authorList>
            <person name="Amaro Gonzalez C."/>
        </authorList>
    </citation>
    <scope>NUCLEOTIDE SEQUENCE</scope>
</reference>
<dbReference type="EMBL" id="GBXM01083877">
    <property type="protein sequence ID" value="JAH24700.1"/>
    <property type="molecule type" value="Transcribed_RNA"/>
</dbReference>
<reference evidence="1" key="2">
    <citation type="journal article" date="2015" name="Fish Shellfish Immunol.">
        <title>Early steps in the European eel (Anguilla anguilla)-Vibrio vulnificus interaction in the gills: Role of the RtxA13 toxin.</title>
        <authorList>
            <person name="Callol A."/>
            <person name="Pajuelo D."/>
            <person name="Ebbesson L."/>
            <person name="Teles M."/>
            <person name="MacKenzie S."/>
            <person name="Amaro C."/>
        </authorList>
    </citation>
    <scope>NUCLEOTIDE SEQUENCE</scope>
</reference>
<dbReference type="AlphaFoldDB" id="A0A0E9R878"/>
<accession>A0A0E9R878</accession>
<protein>
    <submittedName>
        <fullName evidence="1">Uncharacterized protein</fullName>
    </submittedName>
</protein>
<name>A0A0E9R878_ANGAN</name>
<organism evidence="1">
    <name type="scientific">Anguilla anguilla</name>
    <name type="common">European freshwater eel</name>
    <name type="synonym">Muraena anguilla</name>
    <dbReference type="NCBI Taxonomy" id="7936"/>
    <lineage>
        <taxon>Eukaryota</taxon>
        <taxon>Metazoa</taxon>
        <taxon>Chordata</taxon>
        <taxon>Craniata</taxon>
        <taxon>Vertebrata</taxon>
        <taxon>Euteleostomi</taxon>
        <taxon>Actinopterygii</taxon>
        <taxon>Neopterygii</taxon>
        <taxon>Teleostei</taxon>
        <taxon>Anguilliformes</taxon>
        <taxon>Anguillidae</taxon>
        <taxon>Anguilla</taxon>
    </lineage>
</organism>
<evidence type="ECO:0000313" key="1">
    <source>
        <dbReference type="EMBL" id="JAH24700.1"/>
    </source>
</evidence>